<sequence>MDIATKAKEEIESRLKSIEHFIEEKGLGSSYLTKARRTQRNVNLAIAVGTLITAAGISIWLFSNSRKD</sequence>
<keyword evidence="1" id="KW-0472">Membrane</keyword>
<proteinExistence type="predicted"/>
<keyword evidence="1" id="KW-0812">Transmembrane</keyword>
<evidence type="ECO:0000313" key="3">
    <source>
        <dbReference type="Proteomes" id="UP001302349"/>
    </source>
</evidence>
<dbReference type="EMBL" id="CP136051">
    <property type="protein sequence ID" value="WOK08859.1"/>
    <property type="molecule type" value="Genomic_DNA"/>
</dbReference>
<name>A0ABZ0IWT9_9BACT</name>
<organism evidence="2 3">
    <name type="scientific">Imperialibacter roseus</name>
    <dbReference type="NCBI Taxonomy" id="1324217"/>
    <lineage>
        <taxon>Bacteria</taxon>
        <taxon>Pseudomonadati</taxon>
        <taxon>Bacteroidota</taxon>
        <taxon>Cytophagia</taxon>
        <taxon>Cytophagales</taxon>
        <taxon>Flammeovirgaceae</taxon>
        <taxon>Imperialibacter</taxon>
    </lineage>
</organism>
<feature type="transmembrane region" description="Helical" evidence="1">
    <location>
        <begin position="42"/>
        <end position="62"/>
    </location>
</feature>
<dbReference type="RefSeq" id="WP_317491490.1">
    <property type="nucleotide sequence ID" value="NZ_CP136051.1"/>
</dbReference>
<keyword evidence="1" id="KW-1133">Transmembrane helix</keyword>
<dbReference type="Proteomes" id="UP001302349">
    <property type="component" value="Chromosome"/>
</dbReference>
<keyword evidence="3" id="KW-1185">Reference proteome</keyword>
<evidence type="ECO:0000256" key="1">
    <source>
        <dbReference type="SAM" id="Phobius"/>
    </source>
</evidence>
<gene>
    <name evidence="2" type="ORF">RT717_09445</name>
</gene>
<accession>A0ABZ0IWT9</accession>
<evidence type="ECO:0000313" key="2">
    <source>
        <dbReference type="EMBL" id="WOK08859.1"/>
    </source>
</evidence>
<reference evidence="2 3" key="1">
    <citation type="journal article" date="2023" name="Microbiol. Resour. Announc.">
        <title>Complete Genome Sequence of Imperialibacter roseus strain P4T.</title>
        <authorList>
            <person name="Tizabi D.R."/>
            <person name="Bachvaroff T."/>
            <person name="Hill R.T."/>
        </authorList>
    </citation>
    <scope>NUCLEOTIDE SEQUENCE [LARGE SCALE GENOMIC DNA]</scope>
    <source>
        <strain evidence="2 3">P4T</strain>
    </source>
</reference>
<protein>
    <submittedName>
        <fullName evidence="2">Uncharacterized protein</fullName>
    </submittedName>
</protein>